<gene>
    <name evidence="2" type="ORF">ACHMWK_20870</name>
</gene>
<dbReference type="RefSeq" id="WP_395247518.1">
    <property type="nucleotide sequence ID" value="NZ_JBINXA010000039.1"/>
</dbReference>
<keyword evidence="1" id="KW-0732">Signal</keyword>
<feature type="signal peptide" evidence="1">
    <location>
        <begin position="1"/>
        <end position="26"/>
    </location>
</feature>
<feature type="chain" id="PRO_5047267420" evidence="1">
    <location>
        <begin position="27"/>
        <end position="137"/>
    </location>
</feature>
<comment type="caution">
    <text evidence="2">The sequence shown here is derived from an EMBL/GenBank/DDBJ whole genome shotgun (WGS) entry which is preliminary data.</text>
</comment>
<dbReference type="EMBL" id="JBINXB010000042">
    <property type="protein sequence ID" value="MFH6568417.1"/>
    <property type="molecule type" value="Genomic_DNA"/>
</dbReference>
<sequence length="137" mass="14821">MESKNLKALAKAICISAVFFSIPAKAEFQLRDITDAVGQVKKILPSSNSSRNSASYIPPGMGITLDNGQRAKAYGYDCQPNEKQPCGSIKVTAGSHKVMIVPVSGKSFDERWTFKRLDGNSMVAVRPDGTILEAKID</sequence>
<organism evidence="2 3">
    <name type="scientific">Pseudomonas kulmbachensis</name>
    <dbReference type="NCBI Taxonomy" id="3043408"/>
    <lineage>
        <taxon>Bacteria</taxon>
        <taxon>Pseudomonadati</taxon>
        <taxon>Pseudomonadota</taxon>
        <taxon>Gammaproteobacteria</taxon>
        <taxon>Pseudomonadales</taxon>
        <taxon>Pseudomonadaceae</taxon>
        <taxon>Pseudomonas</taxon>
    </lineage>
</organism>
<name>A0ABW7M3E7_9PSED</name>
<protein>
    <submittedName>
        <fullName evidence="2">Uncharacterized protein</fullName>
    </submittedName>
</protein>
<evidence type="ECO:0000313" key="2">
    <source>
        <dbReference type="EMBL" id="MFH6568417.1"/>
    </source>
</evidence>
<keyword evidence="3" id="KW-1185">Reference proteome</keyword>
<reference evidence="2 3" key="1">
    <citation type="submission" date="2024-10" db="EMBL/GenBank/DDBJ databases">
        <title>Aeromonas and Pseudomonas from the Cagarras Archipelago, Rio de Janeiro, Brazil.</title>
        <authorList>
            <person name="Canellas A.L.B."/>
            <person name="Laport M.S."/>
        </authorList>
    </citation>
    <scope>NUCLEOTIDE SEQUENCE [LARGE SCALE GENOMIC DNA]</scope>
    <source>
        <strain evidence="2 3">CPF-4</strain>
    </source>
</reference>
<proteinExistence type="predicted"/>
<evidence type="ECO:0000313" key="3">
    <source>
        <dbReference type="Proteomes" id="UP001609821"/>
    </source>
</evidence>
<dbReference type="Proteomes" id="UP001609821">
    <property type="component" value="Unassembled WGS sequence"/>
</dbReference>
<accession>A0ABW7M3E7</accession>
<evidence type="ECO:0000256" key="1">
    <source>
        <dbReference type="SAM" id="SignalP"/>
    </source>
</evidence>